<dbReference type="RefSeq" id="WP_261514384.1">
    <property type="nucleotide sequence ID" value="NZ_JAODNV010000005.1"/>
</dbReference>
<accession>A0A9X2X6S5</accession>
<dbReference type="Proteomes" id="UP001149009">
    <property type="component" value="Unassembled WGS sequence"/>
</dbReference>
<sequence length="156" mass="16399">MSKSIRRVEMAAAQAGLAIEVKRMGESTRTAEEAARQCGCEVNQIVKSLVFAGKSSGRLYLFLVSGGKKLDLQKASRLAGEALERADPRQVREETGFAIGGVSPLGHPDGVRRFADETLLEFDQVWAAAGAHDAVFAADPKALIAAAGAETADIAG</sequence>
<name>A0A9X2X6S5_9HYPH</name>
<feature type="domain" description="YbaK/aminoacyl-tRNA synthetase-associated" evidence="1">
    <location>
        <begin position="26"/>
        <end position="144"/>
    </location>
</feature>
<dbReference type="PANTHER" id="PTHR30411:SF1">
    <property type="entry name" value="CYTOPLASMIC PROTEIN"/>
    <property type="match status" value="1"/>
</dbReference>
<protein>
    <submittedName>
        <fullName evidence="2">YbaK/EbsC family protein</fullName>
    </submittedName>
</protein>
<dbReference type="EMBL" id="JAODNV010000005">
    <property type="protein sequence ID" value="MCT8989574.1"/>
    <property type="molecule type" value="Genomic_DNA"/>
</dbReference>
<dbReference type="PANTHER" id="PTHR30411">
    <property type="entry name" value="CYTOPLASMIC PROTEIN"/>
    <property type="match status" value="1"/>
</dbReference>
<proteinExistence type="predicted"/>
<dbReference type="SUPFAM" id="SSF55826">
    <property type="entry name" value="YbaK/ProRS associated domain"/>
    <property type="match status" value="1"/>
</dbReference>
<comment type="caution">
    <text evidence="2">The sequence shown here is derived from an EMBL/GenBank/DDBJ whole genome shotgun (WGS) entry which is preliminary data.</text>
</comment>
<keyword evidence="3" id="KW-1185">Reference proteome</keyword>
<dbReference type="AlphaFoldDB" id="A0A9X2X6S5"/>
<gene>
    <name evidence="2" type="ORF">NYR54_04580</name>
</gene>
<reference evidence="2" key="1">
    <citation type="submission" date="2022-08" db="EMBL/GenBank/DDBJ databases">
        <title>Chelativorans sichuanense sp. nov., a paraffin oil-degrading bacterium isolated from a mixture of oil-based drill cuttings and paddy soil.</title>
        <authorList>
            <person name="Yu J."/>
            <person name="Liu H."/>
            <person name="Chen Q."/>
        </authorList>
    </citation>
    <scope>NUCLEOTIDE SEQUENCE</scope>
    <source>
        <strain evidence="2">SCAU 2101</strain>
    </source>
</reference>
<organism evidence="2 3">
    <name type="scientific">Chelativorans petroleitrophicus</name>
    <dbReference type="NCBI Taxonomy" id="2975484"/>
    <lineage>
        <taxon>Bacteria</taxon>
        <taxon>Pseudomonadati</taxon>
        <taxon>Pseudomonadota</taxon>
        <taxon>Alphaproteobacteria</taxon>
        <taxon>Hyphomicrobiales</taxon>
        <taxon>Phyllobacteriaceae</taxon>
        <taxon>Chelativorans</taxon>
    </lineage>
</organism>
<dbReference type="InterPro" id="IPR007214">
    <property type="entry name" value="YbaK/aa-tRNA-synth-assoc-dom"/>
</dbReference>
<dbReference type="Gene3D" id="3.90.960.10">
    <property type="entry name" value="YbaK/aminoacyl-tRNA synthetase-associated domain"/>
    <property type="match status" value="1"/>
</dbReference>
<evidence type="ECO:0000259" key="1">
    <source>
        <dbReference type="Pfam" id="PF04073"/>
    </source>
</evidence>
<dbReference type="GO" id="GO:0002161">
    <property type="term" value="F:aminoacyl-tRNA deacylase activity"/>
    <property type="evidence" value="ECO:0007669"/>
    <property type="project" value="InterPro"/>
</dbReference>
<evidence type="ECO:0000313" key="3">
    <source>
        <dbReference type="Proteomes" id="UP001149009"/>
    </source>
</evidence>
<evidence type="ECO:0000313" key="2">
    <source>
        <dbReference type="EMBL" id="MCT8989574.1"/>
    </source>
</evidence>
<dbReference type="Pfam" id="PF04073">
    <property type="entry name" value="tRNA_edit"/>
    <property type="match status" value="1"/>
</dbReference>
<dbReference type="CDD" id="cd04333">
    <property type="entry name" value="ProX_deacylase"/>
    <property type="match status" value="1"/>
</dbReference>
<dbReference type="InterPro" id="IPR036754">
    <property type="entry name" value="YbaK/aa-tRNA-synt-asso_dom_sf"/>
</dbReference>